<dbReference type="InterPro" id="IPR023151">
    <property type="entry name" value="PEP_util_CS"/>
</dbReference>
<dbReference type="AlphaFoldDB" id="A0ABD5WR03"/>
<dbReference type="EMBL" id="JBHSZH010000005">
    <property type="protein sequence ID" value="MFC7081126.1"/>
    <property type="molecule type" value="Genomic_DNA"/>
</dbReference>
<dbReference type="InterPro" id="IPR036637">
    <property type="entry name" value="Phosphohistidine_dom_sf"/>
</dbReference>
<evidence type="ECO:0000259" key="9">
    <source>
        <dbReference type="Pfam" id="PF00391"/>
    </source>
</evidence>
<dbReference type="SUPFAM" id="SSF52009">
    <property type="entry name" value="Phosphohistidine domain"/>
    <property type="match status" value="1"/>
</dbReference>
<comment type="caution">
    <text evidence="11">The sequence shown here is derived from an EMBL/GenBank/DDBJ whole genome shotgun (WGS) entry which is preliminary data.</text>
</comment>
<dbReference type="InterPro" id="IPR040442">
    <property type="entry name" value="Pyrv_kinase-like_dom_sf"/>
</dbReference>
<evidence type="ECO:0000313" key="11">
    <source>
        <dbReference type="EMBL" id="MFC7081126.1"/>
    </source>
</evidence>
<dbReference type="PANTHER" id="PTHR43030:SF1">
    <property type="entry name" value="PHOSPHOENOLPYRUVATE SYNTHASE"/>
    <property type="match status" value="1"/>
</dbReference>
<dbReference type="InterPro" id="IPR000121">
    <property type="entry name" value="PEP_util_C"/>
</dbReference>
<gene>
    <name evidence="11" type="ORF">ACFQJ6_14475</name>
</gene>
<dbReference type="Gene3D" id="3.50.30.10">
    <property type="entry name" value="Phosphohistidine domain"/>
    <property type="match status" value="1"/>
</dbReference>
<evidence type="ECO:0000256" key="1">
    <source>
        <dbReference type="ARBA" id="ARBA00001946"/>
    </source>
</evidence>
<evidence type="ECO:0000313" key="12">
    <source>
        <dbReference type="Proteomes" id="UP001596407"/>
    </source>
</evidence>
<dbReference type="Proteomes" id="UP001596407">
    <property type="component" value="Unassembled WGS sequence"/>
</dbReference>
<evidence type="ECO:0000256" key="6">
    <source>
        <dbReference type="ARBA" id="ARBA00022777"/>
    </source>
</evidence>
<keyword evidence="7" id="KW-0067">ATP-binding</keyword>
<dbReference type="InterPro" id="IPR008279">
    <property type="entry name" value="PEP-util_enz_mobile_dom"/>
</dbReference>
<evidence type="ECO:0000256" key="3">
    <source>
        <dbReference type="ARBA" id="ARBA00022679"/>
    </source>
</evidence>
<evidence type="ECO:0000256" key="5">
    <source>
        <dbReference type="ARBA" id="ARBA00022741"/>
    </source>
</evidence>
<dbReference type="SUPFAM" id="SSF51621">
    <property type="entry name" value="Phosphoenolpyruvate/pyruvate domain"/>
    <property type="match status" value="1"/>
</dbReference>
<keyword evidence="5" id="KW-0547">Nucleotide-binding</keyword>
<dbReference type="GO" id="GO:0046872">
    <property type="term" value="F:metal ion binding"/>
    <property type="evidence" value="ECO:0007669"/>
    <property type="project" value="UniProtKB-KW"/>
</dbReference>
<evidence type="ECO:0000256" key="8">
    <source>
        <dbReference type="ARBA" id="ARBA00022842"/>
    </source>
</evidence>
<accession>A0ABD5WR03</accession>
<keyword evidence="6" id="KW-0418">Kinase</keyword>
<keyword evidence="12" id="KW-1185">Reference proteome</keyword>
<sequence length="405" mass="44175">MDRFEAGDVLVTDSTDPDWEPVMRKAAAIVTERGGKTSHAAIVSRELGIPAIVGAERATKALRDGDPVTVDCTEAKGRVYEGELDYEVHEERLDEIPDTEADVMLVLGDPERAFSLARLPVDGVGLAREEFIVTSAIGDHPLYAIERGQADRFVEGLRTGVAKIAAAFYPDPVVVRLSDFKTDEYRNLRGGTRYEPEEANPMLGWRGASRYYDPDFRAAFELECEALRQVREDVGLDNLVLLVPFCRTPDEGRKVLDLLAEFGLDTDAIDVYAMAELPSNVVRADDFADVFDGFSVGSNDLTQLVLGIDRNSAKLADLFREDDSAVKRSIRSLVESAHAHDPRRPVGICGDAPSTVEGYVEFLLDAGLDSISVTPDVALETIVRVAQLETEPSDGGNGERDGGNA</sequence>
<organism evidence="11 12">
    <name type="scientific">Halorussus caseinilyticus</name>
    <dbReference type="NCBI Taxonomy" id="3034025"/>
    <lineage>
        <taxon>Archaea</taxon>
        <taxon>Methanobacteriati</taxon>
        <taxon>Methanobacteriota</taxon>
        <taxon>Stenosarchaea group</taxon>
        <taxon>Halobacteria</taxon>
        <taxon>Halobacteriales</taxon>
        <taxon>Haladaptataceae</taxon>
        <taxon>Halorussus</taxon>
    </lineage>
</organism>
<keyword evidence="3" id="KW-0808">Transferase</keyword>
<dbReference type="Gene3D" id="3.20.20.60">
    <property type="entry name" value="Phosphoenolpyruvate-binding domains"/>
    <property type="match status" value="1"/>
</dbReference>
<dbReference type="RefSeq" id="WP_382209933.1">
    <property type="nucleotide sequence ID" value="NZ_JBHSZH010000005.1"/>
</dbReference>
<dbReference type="GO" id="GO:0005524">
    <property type="term" value="F:ATP binding"/>
    <property type="evidence" value="ECO:0007669"/>
    <property type="project" value="UniProtKB-KW"/>
</dbReference>
<comment type="similarity">
    <text evidence="2">Belongs to the PEP-utilizing enzyme family.</text>
</comment>
<name>A0ABD5WR03_9EURY</name>
<keyword evidence="8" id="KW-0460">Magnesium</keyword>
<protein>
    <submittedName>
        <fullName evidence="11">PEP-binding protein</fullName>
    </submittedName>
</protein>
<dbReference type="InterPro" id="IPR015813">
    <property type="entry name" value="Pyrv/PenolPyrv_kinase-like_dom"/>
</dbReference>
<evidence type="ECO:0000256" key="2">
    <source>
        <dbReference type="ARBA" id="ARBA00007837"/>
    </source>
</evidence>
<dbReference type="InterPro" id="IPR006319">
    <property type="entry name" value="PEP_synth"/>
</dbReference>
<dbReference type="PANTHER" id="PTHR43030">
    <property type="entry name" value="PHOSPHOENOLPYRUVATE SYNTHASE"/>
    <property type="match status" value="1"/>
</dbReference>
<dbReference type="InterPro" id="IPR018274">
    <property type="entry name" value="PEP_util_AS"/>
</dbReference>
<evidence type="ECO:0000259" key="10">
    <source>
        <dbReference type="Pfam" id="PF02896"/>
    </source>
</evidence>
<feature type="domain" description="PEP-utilising enzyme mobile" evidence="9">
    <location>
        <begin position="4"/>
        <end position="74"/>
    </location>
</feature>
<evidence type="ECO:0000256" key="4">
    <source>
        <dbReference type="ARBA" id="ARBA00022723"/>
    </source>
</evidence>
<comment type="cofactor">
    <cofactor evidence="1">
        <name>Mg(2+)</name>
        <dbReference type="ChEBI" id="CHEBI:18420"/>
    </cofactor>
</comment>
<dbReference type="PROSITE" id="PS00742">
    <property type="entry name" value="PEP_ENZYMES_2"/>
    <property type="match status" value="1"/>
</dbReference>
<proteinExistence type="inferred from homology"/>
<reference evidence="11 12" key="1">
    <citation type="journal article" date="2019" name="Int. J. Syst. Evol. Microbiol.">
        <title>The Global Catalogue of Microorganisms (GCM) 10K type strain sequencing project: providing services to taxonomists for standard genome sequencing and annotation.</title>
        <authorList>
            <consortium name="The Broad Institute Genomics Platform"/>
            <consortium name="The Broad Institute Genome Sequencing Center for Infectious Disease"/>
            <person name="Wu L."/>
            <person name="Ma J."/>
        </authorList>
    </citation>
    <scope>NUCLEOTIDE SEQUENCE [LARGE SCALE GENOMIC DNA]</scope>
    <source>
        <strain evidence="11 12">DT72</strain>
    </source>
</reference>
<evidence type="ECO:0000256" key="7">
    <source>
        <dbReference type="ARBA" id="ARBA00022840"/>
    </source>
</evidence>
<keyword evidence="4" id="KW-0479">Metal-binding</keyword>
<dbReference type="PROSITE" id="PS00370">
    <property type="entry name" value="PEP_ENZYMES_PHOS_SITE"/>
    <property type="match status" value="1"/>
</dbReference>
<dbReference type="Pfam" id="PF00391">
    <property type="entry name" value="PEP-utilizers"/>
    <property type="match status" value="1"/>
</dbReference>
<dbReference type="GO" id="GO:0016301">
    <property type="term" value="F:kinase activity"/>
    <property type="evidence" value="ECO:0007669"/>
    <property type="project" value="UniProtKB-KW"/>
</dbReference>
<feature type="domain" description="PEP-utilising enzyme C-terminal" evidence="10">
    <location>
        <begin position="99"/>
        <end position="388"/>
    </location>
</feature>
<dbReference type="Pfam" id="PF02896">
    <property type="entry name" value="PEP-utilizers_C"/>
    <property type="match status" value="1"/>
</dbReference>